<keyword evidence="1" id="KW-0175">Coiled coil</keyword>
<dbReference type="GO" id="GO:0007155">
    <property type="term" value="P:cell adhesion"/>
    <property type="evidence" value="ECO:0007669"/>
    <property type="project" value="InterPro"/>
</dbReference>
<feature type="domain" description="H-type lectin" evidence="3">
    <location>
        <begin position="103"/>
        <end position="167"/>
    </location>
</feature>
<evidence type="ECO:0000313" key="4">
    <source>
        <dbReference type="Proteomes" id="UP000694844"/>
    </source>
</evidence>
<dbReference type="Proteomes" id="UP000694844">
    <property type="component" value="Chromosome 3"/>
</dbReference>
<evidence type="ECO:0000256" key="2">
    <source>
        <dbReference type="SAM" id="SignalP"/>
    </source>
</evidence>
<feature type="signal peptide" evidence="2">
    <location>
        <begin position="1"/>
        <end position="20"/>
    </location>
</feature>
<dbReference type="InterPro" id="IPR019019">
    <property type="entry name" value="H-type_lectin_domain"/>
</dbReference>
<dbReference type="RefSeq" id="XP_022327640.1">
    <property type="nucleotide sequence ID" value="XM_022471932.1"/>
</dbReference>
<dbReference type="KEGG" id="cvn:111126971"/>
<feature type="chain" id="PRO_5044666303" evidence="2">
    <location>
        <begin position="21"/>
        <end position="170"/>
    </location>
</feature>
<evidence type="ECO:0000313" key="6">
    <source>
        <dbReference type="RefSeq" id="XP_022327641.1"/>
    </source>
</evidence>
<proteinExistence type="predicted"/>
<dbReference type="GeneID" id="111126971"/>
<organism evidence="4 6">
    <name type="scientific">Crassostrea virginica</name>
    <name type="common">Eastern oyster</name>
    <dbReference type="NCBI Taxonomy" id="6565"/>
    <lineage>
        <taxon>Eukaryota</taxon>
        <taxon>Metazoa</taxon>
        <taxon>Spiralia</taxon>
        <taxon>Lophotrochozoa</taxon>
        <taxon>Mollusca</taxon>
        <taxon>Bivalvia</taxon>
        <taxon>Autobranchia</taxon>
        <taxon>Pteriomorphia</taxon>
        <taxon>Ostreida</taxon>
        <taxon>Ostreoidea</taxon>
        <taxon>Ostreidae</taxon>
        <taxon>Crassostrea</taxon>
    </lineage>
</organism>
<accession>A0A8B8DKX6</accession>
<dbReference type="RefSeq" id="XP_022327641.1">
    <property type="nucleotide sequence ID" value="XM_022471933.1"/>
</dbReference>
<gene>
    <name evidence="5 6" type="primary">LOC111126971</name>
</gene>
<dbReference type="Pfam" id="PF09458">
    <property type="entry name" value="H_lectin"/>
    <property type="match status" value="1"/>
</dbReference>
<sequence length="170" mass="19343">MELISRSILMLTSFASIVVTQSLVSESDNSQCGIDLVQCIANQVFTELKPKFLSLEGKYKNLELAVNLLKQQMQVQQNRKDLRCESGNVGQHYFPAPAWPYITKVTFQSPFEQAPTVTFGLYHLDSKWDKNLRVKTDVYGVSTTGFQIKITLWEDTILYGARVHWMACGK</sequence>
<dbReference type="SUPFAM" id="SSF141086">
    <property type="entry name" value="Agglutinin HPA-like"/>
    <property type="match status" value="1"/>
</dbReference>
<feature type="coiled-coil region" evidence="1">
    <location>
        <begin position="52"/>
        <end position="79"/>
    </location>
</feature>
<reference evidence="5 6" key="1">
    <citation type="submission" date="2025-04" db="UniProtKB">
        <authorList>
            <consortium name="RefSeq"/>
        </authorList>
    </citation>
    <scope>IDENTIFICATION</scope>
    <source>
        <tissue evidence="5 6">Whole sample</tissue>
    </source>
</reference>
<dbReference type="GO" id="GO:0030246">
    <property type="term" value="F:carbohydrate binding"/>
    <property type="evidence" value="ECO:0007669"/>
    <property type="project" value="InterPro"/>
</dbReference>
<dbReference type="Gene3D" id="2.60.40.2080">
    <property type="match status" value="1"/>
</dbReference>
<keyword evidence="4" id="KW-1185">Reference proteome</keyword>
<evidence type="ECO:0000256" key="1">
    <source>
        <dbReference type="SAM" id="Coils"/>
    </source>
</evidence>
<evidence type="ECO:0000259" key="3">
    <source>
        <dbReference type="Pfam" id="PF09458"/>
    </source>
</evidence>
<keyword evidence="2" id="KW-0732">Signal</keyword>
<dbReference type="AlphaFoldDB" id="A0A8B8DKX6"/>
<dbReference type="InterPro" id="IPR037221">
    <property type="entry name" value="H-type_lectin_dom_sf"/>
</dbReference>
<protein>
    <submittedName>
        <fullName evidence="5 6">Uncharacterized protein LOC111126971</fullName>
    </submittedName>
</protein>
<dbReference type="OrthoDB" id="6152056at2759"/>
<evidence type="ECO:0000313" key="5">
    <source>
        <dbReference type="RefSeq" id="XP_022327640.1"/>
    </source>
</evidence>
<name>A0A8B8DKX6_CRAVI</name>